<dbReference type="RefSeq" id="WP_012160645.1">
    <property type="nucleotide sequence ID" value="NC_009922.1"/>
</dbReference>
<evidence type="ECO:0000256" key="4">
    <source>
        <dbReference type="SAM" id="Phobius"/>
    </source>
</evidence>
<dbReference type="OrthoDB" id="9779889at2"/>
<keyword evidence="4" id="KW-1133">Transmembrane helix</keyword>
<dbReference type="Gene3D" id="1.10.287.110">
    <property type="entry name" value="DnaJ domain"/>
    <property type="match status" value="1"/>
</dbReference>
<dbReference type="InterPro" id="IPR051948">
    <property type="entry name" value="Hsp70_co-chaperone_J-domain"/>
</dbReference>
<feature type="coiled-coil region" evidence="3">
    <location>
        <begin position="122"/>
        <end position="150"/>
    </location>
</feature>
<dbReference type="eggNOG" id="COG0484">
    <property type="taxonomic scope" value="Bacteria"/>
</dbReference>
<keyword evidence="2" id="KW-0143">Chaperone</keyword>
<keyword evidence="3" id="KW-0175">Coiled coil</keyword>
<keyword evidence="4" id="KW-0812">Transmembrane</keyword>
<gene>
    <name evidence="6" type="ordered locus">Clos_2807</name>
</gene>
<feature type="transmembrane region" description="Helical" evidence="4">
    <location>
        <begin position="7"/>
        <end position="28"/>
    </location>
</feature>
<name>A8MKK6_ALKOO</name>
<feature type="domain" description="J" evidence="5">
    <location>
        <begin position="197"/>
        <end position="259"/>
    </location>
</feature>
<dbReference type="EMBL" id="CP000853">
    <property type="protein sequence ID" value="ABW20338.1"/>
    <property type="molecule type" value="Genomic_DNA"/>
</dbReference>
<dbReference type="PROSITE" id="PS50076">
    <property type="entry name" value="DNAJ_2"/>
    <property type="match status" value="1"/>
</dbReference>
<dbReference type="HOGENOM" id="CLU_1056205_0_0_9"/>
<proteinExistence type="predicted"/>
<feature type="transmembrane region" description="Helical" evidence="4">
    <location>
        <begin position="71"/>
        <end position="90"/>
    </location>
</feature>
<dbReference type="STRING" id="350688.Clos_2807"/>
<dbReference type="InterPro" id="IPR001623">
    <property type="entry name" value="DnaJ_domain"/>
</dbReference>
<dbReference type="PRINTS" id="PR00625">
    <property type="entry name" value="JDOMAIN"/>
</dbReference>
<dbReference type="GO" id="GO:0051087">
    <property type="term" value="F:protein-folding chaperone binding"/>
    <property type="evidence" value="ECO:0007669"/>
    <property type="project" value="TreeGrafter"/>
</dbReference>
<feature type="transmembrane region" description="Helical" evidence="4">
    <location>
        <begin position="40"/>
        <end position="59"/>
    </location>
</feature>
<dbReference type="Proteomes" id="UP000000269">
    <property type="component" value="Chromosome"/>
</dbReference>
<evidence type="ECO:0000256" key="1">
    <source>
        <dbReference type="ARBA" id="ARBA00022705"/>
    </source>
</evidence>
<evidence type="ECO:0000256" key="2">
    <source>
        <dbReference type="ARBA" id="ARBA00023186"/>
    </source>
</evidence>
<keyword evidence="4" id="KW-0472">Membrane</keyword>
<dbReference type="PANTHER" id="PTHR44360:SF1">
    <property type="entry name" value="DNAJ HOMOLOG SUBFAMILY B MEMBER 9"/>
    <property type="match status" value="1"/>
</dbReference>
<dbReference type="CDD" id="cd06257">
    <property type="entry name" value="DnaJ"/>
    <property type="match status" value="1"/>
</dbReference>
<dbReference type="GO" id="GO:0036503">
    <property type="term" value="P:ERAD pathway"/>
    <property type="evidence" value="ECO:0007669"/>
    <property type="project" value="TreeGrafter"/>
</dbReference>
<sequence>MKMIKKILGKILMGISGLIAIVIDGLIQLTENIVVYTGKFLKGCLAVASMGGCLFFLLFANLGLRILTNSIGFSVIALMLLFLIFGGRVVSELKYRKYIITEFLRNTANYWIDEEKYTYKTFHSYKEAYRRAEEERIREEQRRYYEQQRQWEERFKQQWYQQYHQSGQGTYGSYGGQGAYGQGSMNPTLDFKNKFERSCDILGVPYDADRQQIKTAYRKKAKEYHPDLSKLPDATKRFQELNTAHEFLSDENLQRYGRM</sequence>
<reference evidence="7" key="1">
    <citation type="submission" date="2007-10" db="EMBL/GenBank/DDBJ databases">
        <title>Complete genome of Alkaliphilus oremlandii OhILAs.</title>
        <authorList>
            <person name="Copeland A."/>
            <person name="Lucas S."/>
            <person name="Lapidus A."/>
            <person name="Barry K."/>
            <person name="Detter J.C."/>
            <person name="Glavina del Rio T."/>
            <person name="Hammon N."/>
            <person name="Israni S."/>
            <person name="Dalin E."/>
            <person name="Tice H."/>
            <person name="Pitluck S."/>
            <person name="Chain P."/>
            <person name="Malfatti S."/>
            <person name="Shin M."/>
            <person name="Vergez L."/>
            <person name="Schmutz J."/>
            <person name="Larimer F."/>
            <person name="Land M."/>
            <person name="Hauser L."/>
            <person name="Kyrpides N."/>
            <person name="Mikhailova N."/>
            <person name="Stolz J.F."/>
            <person name="Dawson A."/>
            <person name="Fisher E."/>
            <person name="Crable B."/>
            <person name="Perera E."/>
            <person name="Lisak J."/>
            <person name="Ranganathan M."/>
            <person name="Basu P."/>
            <person name="Richardson P."/>
        </authorList>
    </citation>
    <scope>NUCLEOTIDE SEQUENCE [LARGE SCALE GENOMIC DNA]</scope>
    <source>
        <strain evidence="7">OhILAs</strain>
    </source>
</reference>
<protein>
    <submittedName>
        <fullName evidence="6">Heat shock protein DnaJ domain protein</fullName>
    </submittedName>
</protein>
<evidence type="ECO:0000313" key="6">
    <source>
        <dbReference type="EMBL" id="ABW20338.1"/>
    </source>
</evidence>
<dbReference type="SMART" id="SM00271">
    <property type="entry name" value="DnaJ"/>
    <property type="match status" value="1"/>
</dbReference>
<dbReference type="InterPro" id="IPR036869">
    <property type="entry name" value="J_dom_sf"/>
</dbReference>
<dbReference type="Pfam" id="PF00226">
    <property type="entry name" value="DnaJ"/>
    <property type="match status" value="1"/>
</dbReference>
<keyword evidence="6" id="KW-0346">Stress response</keyword>
<organism evidence="6 7">
    <name type="scientific">Alkaliphilus oremlandii (strain OhILAs)</name>
    <name type="common">Clostridium oremlandii (strain OhILAs)</name>
    <dbReference type="NCBI Taxonomy" id="350688"/>
    <lineage>
        <taxon>Bacteria</taxon>
        <taxon>Bacillati</taxon>
        <taxon>Bacillota</taxon>
        <taxon>Clostridia</taxon>
        <taxon>Peptostreptococcales</taxon>
        <taxon>Natronincolaceae</taxon>
        <taxon>Alkaliphilus</taxon>
    </lineage>
</organism>
<dbReference type="PANTHER" id="PTHR44360">
    <property type="entry name" value="DNAJ HOMOLOG SUBFAMILY B MEMBER 9"/>
    <property type="match status" value="1"/>
</dbReference>
<evidence type="ECO:0000313" key="7">
    <source>
        <dbReference type="Proteomes" id="UP000000269"/>
    </source>
</evidence>
<dbReference type="GO" id="GO:0006260">
    <property type="term" value="P:DNA replication"/>
    <property type="evidence" value="ECO:0007669"/>
    <property type="project" value="UniProtKB-KW"/>
</dbReference>
<dbReference type="GO" id="GO:0051787">
    <property type="term" value="F:misfolded protein binding"/>
    <property type="evidence" value="ECO:0007669"/>
    <property type="project" value="TreeGrafter"/>
</dbReference>
<keyword evidence="1" id="KW-0235">DNA replication</keyword>
<evidence type="ECO:0000256" key="3">
    <source>
        <dbReference type="SAM" id="Coils"/>
    </source>
</evidence>
<dbReference type="AlphaFoldDB" id="A8MKK6"/>
<dbReference type="KEGG" id="aoe:Clos_2807"/>
<accession>A8MKK6</accession>
<evidence type="ECO:0000259" key="5">
    <source>
        <dbReference type="PROSITE" id="PS50076"/>
    </source>
</evidence>
<keyword evidence="7" id="KW-1185">Reference proteome</keyword>
<dbReference type="SUPFAM" id="SSF46565">
    <property type="entry name" value="Chaperone J-domain"/>
    <property type="match status" value="1"/>
</dbReference>